<keyword evidence="4" id="KW-1003">Cell membrane</keyword>
<keyword evidence="5 8" id="KW-0812">Transmembrane</keyword>
<name>D5BQZ6_PUNMI</name>
<dbReference type="RefSeq" id="WP_013045339.1">
    <property type="nucleotide sequence ID" value="NC_014010.1"/>
</dbReference>
<dbReference type="AlphaFoldDB" id="D5BQZ6"/>
<proteinExistence type="inferred from homology"/>
<dbReference type="InterPro" id="IPR007208">
    <property type="entry name" value="MrpF/PhaF-like"/>
</dbReference>
<keyword evidence="7 8" id="KW-0472">Membrane</keyword>
<dbReference type="EMBL" id="CP001751">
    <property type="protein sequence ID" value="ADE38710.1"/>
    <property type="molecule type" value="Genomic_DNA"/>
</dbReference>
<dbReference type="GO" id="GO:0016746">
    <property type="term" value="F:acyltransferase activity"/>
    <property type="evidence" value="ECO:0007669"/>
    <property type="project" value="UniProtKB-KW"/>
</dbReference>
<evidence type="ECO:0000256" key="3">
    <source>
        <dbReference type="ARBA" id="ARBA00022448"/>
    </source>
</evidence>
<keyword evidence="9" id="KW-0012">Acyltransferase</keyword>
<keyword evidence="6 8" id="KW-1133">Transmembrane helix</keyword>
<dbReference type="Pfam" id="PF04066">
    <property type="entry name" value="MrpF_PhaF"/>
    <property type="match status" value="1"/>
</dbReference>
<dbReference type="HOGENOM" id="CLU_125825_2_1_5"/>
<feature type="transmembrane region" description="Helical" evidence="8">
    <location>
        <begin position="27"/>
        <end position="50"/>
    </location>
</feature>
<reference evidence="9 10" key="1">
    <citation type="journal article" date="2010" name="J. Bacteriol.">
        <title>Complete genome sequence of "Candidatus Puniceispirillum marinum" IMCC1322, a representative of the SAR116 clade in the Alphaproteobacteria.</title>
        <authorList>
            <person name="Oh H.M."/>
            <person name="Kwon K.K."/>
            <person name="Kang I."/>
            <person name="Kang S.G."/>
            <person name="Lee J.H."/>
            <person name="Kim S.J."/>
            <person name="Cho J.C."/>
        </authorList>
    </citation>
    <scope>NUCLEOTIDE SEQUENCE [LARGE SCALE GENOMIC DNA]</scope>
    <source>
        <strain evidence="9 10">IMCC1322</strain>
    </source>
</reference>
<gene>
    <name evidence="9" type="ordered locus">SAR116_0466</name>
</gene>
<evidence type="ECO:0000256" key="8">
    <source>
        <dbReference type="SAM" id="Phobius"/>
    </source>
</evidence>
<evidence type="ECO:0000256" key="4">
    <source>
        <dbReference type="ARBA" id="ARBA00022475"/>
    </source>
</evidence>
<keyword evidence="3" id="KW-0813">Transport</keyword>
<dbReference type="GO" id="GO:0005886">
    <property type="term" value="C:plasma membrane"/>
    <property type="evidence" value="ECO:0007669"/>
    <property type="project" value="UniProtKB-SubCell"/>
</dbReference>
<dbReference type="KEGG" id="apb:SAR116_0466"/>
<accession>D5BQZ6</accession>
<feature type="transmembrane region" description="Helical" evidence="8">
    <location>
        <begin position="62"/>
        <end position="80"/>
    </location>
</feature>
<comment type="subcellular location">
    <subcellularLocation>
        <location evidence="1">Cell membrane</location>
        <topology evidence="1">Multi-pass membrane protein</topology>
    </subcellularLocation>
</comment>
<evidence type="ECO:0000256" key="1">
    <source>
        <dbReference type="ARBA" id="ARBA00004651"/>
    </source>
</evidence>
<dbReference type="STRING" id="488538.SAR116_0466"/>
<dbReference type="EC" id="2.3.1.-" evidence="9"/>
<sequence length="93" mass="9723">MMMVAALAACAVSIVLALIRTGLGPTAFDRILAVNAIGTVIILAIALHGFVMGRPEFIDISILYAVINFIGTFAVLKLFSTGSLGDAKRGDNK</sequence>
<evidence type="ECO:0000256" key="2">
    <source>
        <dbReference type="ARBA" id="ARBA00009212"/>
    </source>
</evidence>
<dbReference type="eggNOG" id="COG2212">
    <property type="taxonomic scope" value="Bacteria"/>
</dbReference>
<dbReference type="OrthoDB" id="9800226at2"/>
<keyword evidence="9" id="KW-0808">Transferase</keyword>
<dbReference type="PANTHER" id="PTHR34702">
    <property type="entry name" value="NA(+)/H(+) ANTIPORTER SUBUNIT F1"/>
    <property type="match status" value="1"/>
</dbReference>
<dbReference type="GO" id="GO:0015385">
    <property type="term" value="F:sodium:proton antiporter activity"/>
    <property type="evidence" value="ECO:0007669"/>
    <property type="project" value="TreeGrafter"/>
</dbReference>
<evidence type="ECO:0000256" key="5">
    <source>
        <dbReference type="ARBA" id="ARBA00022692"/>
    </source>
</evidence>
<dbReference type="Proteomes" id="UP000007460">
    <property type="component" value="Chromosome"/>
</dbReference>
<evidence type="ECO:0000256" key="6">
    <source>
        <dbReference type="ARBA" id="ARBA00022989"/>
    </source>
</evidence>
<comment type="similarity">
    <text evidence="2">Belongs to the CPA3 antiporters (TC 2.A.63) subunit F family.</text>
</comment>
<dbReference type="PANTHER" id="PTHR34702:SF1">
    <property type="entry name" value="NA(+)_H(+) ANTIPORTER SUBUNIT F"/>
    <property type="match status" value="1"/>
</dbReference>
<organism evidence="9 10">
    <name type="scientific">Puniceispirillum marinum (strain IMCC1322)</name>
    <dbReference type="NCBI Taxonomy" id="488538"/>
    <lineage>
        <taxon>Bacteria</taxon>
        <taxon>Pseudomonadati</taxon>
        <taxon>Pseudomonadota</taxon>
        <taxon>Alphaproteobacteria</taxon>
        <taxon>Candidatus Puniceispirillales</taxon>
        <taxon>Candidatus Puniceispirillaceae</taxon>
        <taxon>Candidatus Puniceispirillum</taxon>
    </lineage>
</organism>
<evidence type="ECO:0000256" key="7">
    <source>
        <dbReference type="ARBA" id="ARBA00023136"/>
    </source>
</evidence>
<evidence type="ECO:0000313" key="10">
    <source>
        <dbReference type="Proteomes" id="UP000007460"/>
    </source>
</evidence>
<protein>
    <submittedName>
        <fullName evidence="9">Multiple resistance and pH regulation protein F</fullName>
        <ecNumber evidence="9">2.3.1.-</ecNumber>
    </submittedName>
</protein>
<keyword evidence="10" id="KW-1185">Reference proteome</keyword>
<evidence type="ECO:0000313" key="9">
    <source>
        <dbReference type="EMBL" id="ADE38710.1"/>
    </source>
</evidence>